<reference evidence="2" key="1">
    <citation type="submission" date="2021-06" db="EMBL/GenBank/DDBJ databases">
        <authorList>
            <person name="Hodson N. C."/>
            <person name="Mongue J. A."/>
            <person name="Jaron S. K."/>
        </authorList>
    </citation>
    <scope>NUCLEOTIDE SEQUENCE</scope>
</reference>
<dbReference type="EMBL" id="CAJVCH010539017">
    <property type="protein sequence ID" value="CAG7826214.1"/>
    <property type="molecule type" value="Genomic_DNA"/>
</dbReference>
<evidence type="ECO:0000313" key="3">
    <source>
        <dbReference type="Proteomes" id="UP000708208"/>
    </source>
</evidence>
<dbReference type="Proteomes" id="UP000708208">
    <property type="component" value="Unassembled WGS sequence"/>
</dbReference>
<keyword evidence="1" id="KW-0812">Transmembrane</keyword>
<evidence type="ECO:0000256" key="1">
    <source>
        <dbReference type="SAM" id="Phobius"/>
    </source>
</evidence>
<feature type="transmembrane region" description="Helical" evidence="1">
    <location>
        <begin position="12"/>
        <end position="37"/>
    </location>
</feature>
<comment type="caution">
    <text evidence="2">The sequence shown here is derived from an EMBL/GenBank/DDBJ whole genome shotgun (WGS) entry which is preliminary data.</text>
</comment>
<sequence length="349" mass="39887">MYSYLSFGLTKSFIKTFIFGTQVFLEVVITVFTALIFSPLRLFAIVVAKCFNKDLVGIVNVRDSREAFCGPKTADVNNVICVTLEGAVPLERLRTLFQSRIMEVKDLNGNFVYDRFTWSWTFFLGYAFWKRINFKLEDHFRSYDLTHELSLPNPCSEKDVENVLGGLCAKPWSPERSQWEILIIKNYLSLESDGNTSLNTGIIIRANQLIMDGRNWVQLVRKVFDITSPLPTFKNKKSGRSRFGKILLWFKLPFDYIEMSRELRIENQFAADLPFPPNLAVGLSNFVPDKDIHDLRSAFGVSHAVVVQSIVLGALQNLLEGAQIPVPEELTFVYPVPQPREHWSDTGNN</sequence>
<organism evidence="2 3">
    <name type="scientific">Allacma fusca</name>
    <dbReference type="NCBI Taxonomy" id="39272"/>
    <lineage>
        <taxon>Eukaryota</taxon>
        <taxon>Metazoa</taxon>
        <taxon>Ecdysozoa</taxon>
        <taxon>Arthropoda</taxon>
        <taxon>Hexapoda</taxon>
        <taxon>Collembola</taxon>
        <taxon>Symphypleona</taxon>
        <taxon>Sminthuridae</taxon>
        <taxon>Allacma</taxon>
    </lineage>
</organism>
<keyword evidence="1" id="KW-0472">Membrane</keyword>
<name>A0A8J2PK93_9HEXA</name>
<keyword evidence="1" id="KW-1133">Transmembrane helix</keyword>
<proteinExistence type="predicted"/>
<dbReference type="AlphaFoldDB" id="A0A8J2PK93"/>
<gene>
    <name evidence="2" type="ORF">AFUS01_LOCUS36279</name>
</gene>
<evidence type="ECO:0000313" key="2">
    <source>
        <dbReference type="EMBL" id="CAG7826214.1"/>
    </source>
</evidence>
<dbReference type="OrthoDB" id="619536at2759"/>
<protein>
    <submittedName>
        <fullName evidence="2">Uncharacterized protein</fullName>
    </submittedName>
</protein>
<keyword evidence="3" id="KW-1185">Reference proteome</keyword>
<accession>A0A8J2PK93</accession>